<dbReference type="Gene3D" id="3.90.550.10">
    <property type="entry name" value="Spore Coat Polysaccharide Biosynthesis Protein SpsA, Chain A"/>
    <property type="match status" value="1"/>
</dbReference>
<evidence type="ECO:0000256" key="6">
    <source>
        <dbReference type="ARBA" id="ARBA00023134"/>
    </source>
</evidence>
<dbReference type="InterPro" id="IPR054566">
    <property type="entry name" value="ManC/GMP-like_b-helix"/>
</dbReference>
<organism evidence="10 11">
    <name type="scientific">Abyssobacteria bacterium (strain SURF_5)</name>
    <dbReference type="NCBI Taxonomy" id="2093360"/>
    <lineage>
        <taxon>Bacteria</taxon>
        <taxon>Pseudomonadati</taxon>
        <taxon>Candidatus Hydrogenedentota</taxon>
        <taxon>Candidatus Abyssobacteria</taxon>
    </lineage>
</organism>
<dbReference type="GO" id="GO:0005525">
    <property type="term" value="F:GTP binding"/>
    <property type="evidence" value="ECO:0007669"/>
    <property type="project" value="UniProtKB-KW"/>
</dbReference>
<evidence type="ECO:0000256" key="4">
    <source>
        <dbReference type="ARBA" id="ARBA00022695"/>
    </source>
</evidence>
<dbReference type="AlphaFoldDB" id="A0A3A4N3Y4"/>
<name>A0A3A4N3Y4_ABYX5</name>
<evidence type="ECO:0000259" key="9">
    <source>
        <dbReference type="Pfam" id="PF22640"/>
    </source>
</evidence>
<gene>
    <name evidence="10" type="ORF">C4520_22075</name>
</gene>
<keyword evidence="4 10" id="KW-0548">Nucleotidyltransferase</keyword>
<feature type="domain" description="MannoseP isomerase/GMP-like beta-helix" evidence="9">
    <location>
        <begin position="300"/>
        <end position="353"/>
    </location>
</feature>
<accession>A0A3A4N3Y4</accession>
<dbReference type="GO" id="GO:0009298">
    <property type="term" value="P:GDP-mannose biosynthetic process"/>
    <property type="evidence" value="ECO:0007669"/>
    <property type="project" value="TreeGrafter"/>
</dbReference>
<dbReference type="InterPro" id="IPR051161">
    <property type="entry name" value="Mannose-6P_isomerase_type2"/>
</dbReference>
<dbReference type="SUPFAM" id="SSF53448">
    <property type="entry name" value="Nucleotide-diphospho-sugar transferases"/>
    <property type="match status" value="1"/>
</dbReference>
<dbReference type="EMBL" id="QZKU01000145">
    <property type="protein sequence ID" value="RJP14042.1"/>
    <property type="molecule type" value="Genomic_DNA"/>
</dbReference>
<comment type="catalytic activity">
    <reaction evidence="7">
        <text>alpha-D-mannose 1-phosphate + GTP + H(+) = GDP-alpha-D-mannose + diphosphate</text>
        <dbReference type="Rhea" id="RHEA:15229"/>
        <dbReference type="ChEBI" id="CHEBI:15378"/>
        <dbReference type="ChEBI" id="CHEBI:33019"/>
        <dbReference type="ChEBI" id="CHEBI:37565"/>
        <dbReference type="ChEBI" id="CHEBI:57527"/>
        <dbReference type="ChEBI" id="CHEBI:58409"/>
        <dbReference type="EC" id="2.7.7.13"/>
    </reaction>
</comment>
<dbReference type="FunFam" id="3.90.550.10:FF:000046">
    <property type="entry name" value="Mannose-1-phosphate guanylyltransferase (GDP)"/>
    <property type="match status" value="1"/>
</dbReference>
<dbReference type="Pfam" id="PF00483">
    <property type="entry name" value="NTP_transferase"/>
    <property type="match status" value="1"/>
</dbReference>
<dbReference type="SUPFAM" id="SSF159283">
    <property type="entry name" value="Guanosine diphospho-D-mannose pyrophosphorylase/mannose-6-phosphate isomerase linker domain"/>
    <property type="match status" value="1"/>
</dbReference>
<dbReference type="InterPro" id="IPR005835">
    <property type="entry name" value="NTP_transferase_dom"/>
</dbReference>
<dbReference type="Pfam" id="PF22640">
    <property type="entry name" value="ManC_GMP_beta-helix"/>
    <property type="match status" value="1"/>
</dbReference>
<evidence type="ECO:0000313" key="11">
    <source>
        <dbReference type="Proteomes" id="UP000265882"/>
    </source>
</evidence>
<dbReference type="CDD" id="cd02509">
    <property type="entry name" value="GDP-M1P_Guanylyltransferase"/>
    <property type="match status" value="1"/>
</dbReference>
<protein>
    <recommendedName>
        <fullName evidence="2">mannose-1-phosphate guanylyltransferase</fullName>
        <ecNumber evidence="2">2.7.7.13</ecNumber>
    </recommendedName>
</protein>
<evidence type="ECO:0000256" key="7">
    <source>
        <dbReference type="ARBA" id="ARBA00047343"/>
    </source>
</evidence>
<feature type="domain" description="Nucleotidyl transferase" evidence="8">
    <location>
        <begin position="9"/>
        <end position="291"/>
    </location>
</feature>
<evidence type="ECO:0000256" key="2">
    <source>
        <dbReference type="ARBA" id="ARBA00012387"/>
    </source>
</evidence>
<keyword evidence="6" id="KW-0342">GTP-binding</keyword>
<keyword evidence="5" id="KW-0547">Nucleotide-binding</keyword>
<sequence>MRRDSHLYAVILAGGSGTRLWPRSRRNKPKQLLDIVSNKTMIQETVERLGPLVDGNHTIVVVGNIHFEEIDRQLAHVPTENILIEPEGKNTAPAIGLAAIHLKAIDEEAAMLVLPSDHLITDADRFRKIVRAAVAFAQKEDKLVTIGIQPTFPETGYGYIQIGHKIDSVQEENIYKVVAFREKPTKAVAQKFLKTGHYMWNSGMFVWKVSVILEQIKVHLPDLYEGLMKIESAIGKGSEEKTIEKIYPSLKAESIDFGVMEKSSDVALLKGDFGWNDIGSWAAMEQIWPKDKDNNFLDAKVVSIESTGNIIHSTKKLVAVIGLEDIVIIETEDALLVCKKERAPDVRRVVDELKKRGLEDFL</sequence>
<dbReference type="GO" id="GO:0004475">
    <property type="term" value="F:mannose-1-phosphate guanylyltransferase (GTP) activity"/>
    <property type="evidence" value="ECO:0007669"/>
    <property type="project" value="UniProtKB-EC"/>
</dbReference>
<evidence type="ECO:0000313" key="10">
    <source>
        <dbReference type="EMBL" id="RJP14042.1"/>
    </source>
</evidence>
<dbReference type="PANTHER" id="PTHR46390:SF1">
    <property type="entry name" value="MANNOSE-1-PHOSPHATE GUANYLYLTRANSFERASE"/>
    <property type="match status" value="1"/>
</dbReference>
<dbReference type="InterPro" id="IPR049577">
    <property type="entry name" value="GMPP_N"/>
</dbReference>
<evidence type="ECO:0000256" key="5">
    <source>
        <dbReference type="ARBA" id="ARBA00022741"/>
    </source>
</evidence>
<evidence type="ECO:0000256" key="1">
    <source>
        <dbReference type="ARBA" id="ARBA00006115"/>
    </source>
</evidence>
<comment type="caution">
    <text evidence="10">The sequence shown here is derived from an EMBL/GenBank/DDBJ whole genome shotgun (WGS) entry which is preliminary data.</text>
</comment>
<keyword evidence="3 10" id="KW-0808">Transferase</keyword>
<dbReference type="Proteomes" id="UP000265882">
    <property type="component" value="Unassembled WGS sequence"/>
</dbReference>
<dbReference type="PANTHER" id="PTHR46390">
    <property type="entry name" value="MANNOSE-1-PHOSPHATE GUANYLYLTRANSFERASE"/>
    <property type="match status" value="1"/>
</dbReference>
<proteinExistence type="inferred from homology"/>
<comment type="similarity">
    <text evidence="1">Belongs to the mannose-6-phosphate isomerase type 2 family.</text>
</comment>
<dbReference type="InterPro" id="IPR029044">
    <property type="entry name" value="Nucleotide-diphossugar_trans"/>
</dbReference>
<evidence type="ECO:0000256" key="3">
    <source>
        <dbReference type="ARBA" id="ARBA00022679"/>
    </source>
</evidence>
<reference evidence="10 11" key="1">
    <citation type="journal article" date="2017" name="ISME J.">
        <title>Energy and carbon metabolisms in a deep terrestrial subsurface fluid microbial community.</title>
        <authorList>
            <person name="Momper L."/>
            <person name="Jungbluth S.P."/>
            <person name="Lee M.D."/>
            <person name="Amend J.P."/>
        </authorList>
    </citation>
    <scope>NUCLEOTIDE SEQUENCE [LARGE SCALE GENOMIC DNA]</scope>
    <source>
        <strain evidence="10">SURF_5</strain>
    </source>
</reference>
<evidence type="ECO:0000259" key="8">
    <source>
        <dbReference type="Pfam" id="PF00483"/>
    </source>
</evidence>
<dbReference type="EC" id="2.7.7.13" evidence="2"/>